<gene>
    <name evidence="2" type="ORF">DFH07DRAFT_781062</name>
</gene>
<accession>A0AAD7I001</accession>
<evidence type="ECO:0000256" key="1">
    <source>
        <dbReference type="SAM" id="Phobius"/>
    </source>
</evidence>
<feature type="transmembrane region" description="Helical" evidence="1">
    <location>
        <begin position="27"/>
        <end position="50"/>
    </location>
</feature>
<dbReference type="EMBL" id="JARJLG010000178">
    <property type="protein sequence ID" value="KAJ7732072.1"/>
    <property type="molecule type" value="Genomic_DNA"/>
</dbReference>
<dbReference type="Proteomes" id="UP001215280">
    <property type="component" value="Unassembled WGS sequence"/>
</dbReference>
<feature type="transmembrane region" description="Helical" evidence="1">
    <location>
        <begin position="120"/>
        <end position="138"/>
    </location>
</feature>
<feature type="transmembrane region" description="Helical" evidence="1">
    <location>
        <begin position="226"/>
        <end position="245"/>
    </location>
</feature>
<keyword evidence="1" id="KW-0472">Membrane</keyword>
<sequence>MEKNPFLEAAWLAATESVLVTETVLVMYGRVACAHSVGIYIVLATLAFWFLHHRRPAGHRTLACLLAAMLTLCTVEMVLQAITTTLLLQTLYSAEEDSTQSIQQASFQRLDTTISLAEQVLVITNNAMADILLIYRCYIIWRNTGHERVIALPVLLAIATMVLGYLDAYQTYVASTRNLDLPIFFALALATNLTLTGLTVGRILYTKWSVKIVGQTNLIRRYNTAIKMLLESAVLYLIFNVTMLVARSLSEFKVANILYGVSAILVSQDETMYYIVQRNTEITWKPSTRLMCEEEAWIIGGGTG</sequence>
<keyword evidence="3" id="KW-1185">Reference proteome</keyword>
<protein>
    <submittedName>
        <fullName evidence="2">Uncharacterized protein</fullName>
    </submittedName>
</protein>
<feature type="transmembrane region" description="Helical" evidence="1">
    <location>
        <begin position="150"/>
        <end position="169"/>
    </location>
</feature>
<keyword evidence="1" id="KW-0812">Transmembrane</keyword>
<comment type="caution">
    <text evidence="2">The sequence shown here is derived from an EMBL/GenBank/DDBJ whole genome shotgun (WGS) entry which is preliminary data.</text>
</comment>
<reference evidence="2" key="1">
    <citation type="submission" date="2023-03" db="EMBL/GenBank/DDBJ databases">
        <title>Massive genome expansion in bonnet fungi (Mycena s.s.) driven by repeated elements and novel gene families across ecological guilds.</title>
        <authorList>
            <consortium name="Lawrence Berkeley National Laboratory"/>
            <person name="Harder C.B."/>
            <person name="Miyauchi S."/>
            <person name="Viragh M."/>
            <person name="Kuo A."/>
            <person name="Thoen E."/>
            <person name="Andreopoulos B."/>
            <person name="Lu D."/>
            <person name="Skrede I."/>
            <person name="Drula E."/>
            <person name="Henrissat B."/>
            <person name="Morin E."/>
            <person name="Kohler A."/>
            <person name="Barry K."/>
            <person name="LaButti K."/>
            <person name="Morin E."/>
            <person name="Salamov A."/>
            <person name="Lipzen A."/>
            <person name="Mereny Z."/>
            <person name="Hegedus B."/>
            <person name="Baldrian P."/>
            <person name="Stursova M."/>
            <person name="Weitz H."/>
            <person name="Taylor A."/>
            <person name="Grigoriev I.V."/>
            <person name="Nagy L.G."/>
            <person name="Martin F."/>
            <person name="Kauserud H."/>
        </authorList>
    </citation>
    <scope>NUCLEOTIDE SEQUENCE</scope>
    <source>
        <strain evidence="2">CBHHK188m</strain>
    </source>
</reference>
<evidence type="ECO:0000313" key="2">
    <source>
        <dbReference type="EMBL" id="KAJ7732072.1"/>
    </source>
</evidence>
<organism evidence="2 3">
    <name type="scientific">Mycena maculata</name>
    <dbReference type="NCBI Taxonomy" id="230809"/>
    <lineage>
        <taxon>Eukaryota</taxon>
        <taxon>Fungi</taxon>
        <taxon>Dikarya</taxon>
        <taxon>Basidiomycota</taxon>
        <taxon>Agaricomycotina</taxon>
        <taxon>Agaricomycetes</taxon>
        <taxon>Agaricomycetidae</taxon>
        <taxon>Agaricales</taxon>
        <taxon>Marasmiineae</taxon>
        <taxon>Mycenaceae</taxon>
        <taxon>Mycena</taxon>
    </lineage>
</organism>
<evidence type="ECO:0000313" key="3">
    <source>
        <dbReference type="Proteomes" id="UP001215280"/>
    </source>
</evidence>
<feature type="transmembrane region" description="Helical" evidence="1">
    <location>
        <begin position="62"/>
        <end position="82"/>
    </location>
</feature>
<dbReference type="AlphaFoldDB" id="A0AAD7I001"/>
<feature type="transmembrane region" description="Helical" evidence="1">
    <location>
        <begin position="181"/>
        <end position="205"/>
    </location>
</feature>
<keyword evidence="1" id="KW-1133">Transmembrane helix</keyword>
<name>A0AAD7I001_9AGAR</name>
<proteinExistence type="predicted"/>